<dbReference type="EnsemblMetazoa" id="RPRC008805-RA">
    <property type="protein sequence ID" value="RPRC008805-PA"/>
    <property type="gene ID" value="RPRC008805"/>
</dbReference>
<feature type="coiled-coil region" evidence="1">
    <location>
        <begin position="44"/>
        <end position="81"/>
    </location>
</feature>
<sequence>MFQVITIRHDTELSGDTPKSDPSVKEVRALETFGEIENIVEEEVRTLVDELQGIEEVVENVEEVVEEVIKIQDEIIEHEEVVEDKILVEEVAEVVEENEVANNVVELEEMKLAGDKADELMKVEIKQEVINKEEVEIRPALPLNSKSEPSAPENELISVEEIKIESQSNKDNNGEIIITEETVELEEIGNDESLDIVETKIEEVGIVEEAPEEVVIAELVEEVVQAEKMQIKSITEEKSFKKTTIAEDLNVPVKEESVEEEETVVEMISIPREPEATPKVPKKEKITLEEAEGVTKSLKEEPKIDLVPSRQDITPASKSEKVGVRSKETKGTLR</sequence>
<name>T1HXN5_RHOPR</name>
<dbReference type="HOGENOM" id="CLU_832395_0_0_1"/>
<organism evidence="3 4">
    <name type="scientific">Rhodnius prolixus</name>
    <name type="common">Triatomid bug</name>
    <dbReference type="NCBI Taxonomy" id="13249"/>
    <lineage>
        <taxon>Eukaryota</taxon>
        <taxon>Metazoa</taxon>
        <taxon>Ecdysozoa</taxon>
        <taxon>Arthropoda</taxon>
        <taxon>Hexapoda</taxon>
        <taxon>Insecta</taxon>
        <taxon>Pterygota</taxon>
        <taxon>Neoptera</taxon>
        <taxon>Paraneoptera</taxon>
        <taxon>Hemiptera</taxon>
        <taxon>Heteroptera</taxon>
        <taxon>Panheteroptera</taxon>
        <taxon>Cimicomorpha</taxon>
        <taxon>Reduviidae</taxon>
        <taxon>Triatominae</taxon>
        <taxon>Rhodnius</taxon>
    </lineage>
</organism>
<evidence type="ECO:0000256" key="1">
    <source>
        <dbReference type="SAM" id="Coils"/>
    </source>
</evidence>
<dbReference type="Proteomes" id="UP000015103">
    <property type="component" value="Unassembled WGS sequence"/>
</dbReference>
<keyword evidence="1" id="KW-0175">Coiled coil</keyword>
<dbReference type="InParanoid" id="T1HXN5"/>
<reference evidence="3" key="1">
    <citation type="submission" date="2015-05" db="UniProtKB">
        <authorList>
            <consortium name="EnsemblMetazoa"/>
        </authorList>
    </citation>
    <scope>IDENTIFICATION</scope>
</reference>
<protein>
    <submittedName>
        <fullName evidence="3">Uncharacterized protein</fullName>
    </submittedName>
</protein>
<keyword evidence="4" id="KW-1185">Reference proteome</keyword>
<feature type="region of interest" description="Disordered" evidence="2">
    <location>
        <begin position="290"/>
        <end position="334"/>
    </location>
</feature>
<proteinExistence type="predicted"/>
<feature type="compositionally biased region" description="Basic and acidic residues" evidence="2">
    <location>
        <begin position="318"/>
        <end position="334"/>
    </location>
</feature>
<evidence type="ECO:0000313" key="3">
    <source>
        <dbReference type="EnsemblMetazoa" id="RPRC008805-PA"/>
    </source>
</evidence>
<dbReference type="VEuPathDB" id="VectorBase:RPRC008805"/>
<evidence type="ECO:0000313" key="4">
    <source>
        <dbReference type="Proteomes" id="UP000015103"/>
    </source>
</evidence>
<accession>T1HXN5</accession>
<evidence type="ECO:0000256" key="2">
    <source>
        <dbReference type="SAM" id="MobiDB-lite"/>
    </source>
</evidence>
<dbReference type="AlphaFoldDB" id="T1HXN5"/>
<dbReference type="EMBL" id="ACPB03010246">
    <property type="status" value="NOT_ANNOTATED_CDS"/>
    <property type="molecule type" value="Genomic_DNA"/>
</dbReference>